<sequence>MRDQGRPVAEVPVERGRARFEALREAPHRQVLGTLLVDEFQRRAEDPVQRDGGTATGPPGGRGRRRRRGHTHEYDGRLTLAAITATLLPL</sequence>
<protein>
    <submittedName>
        <fullName evidence="2">Uncharacterized protein</fullName>
    </submittedName>
</protein>
<dbReference type="EMBL" id="CABVGP010000001">
    <property type="protein sequence ID" value="VVJ17603.1"/>
    <property type="molecule type" value="Genomic_DNA"/>
</dbReference>
<dbReference type="AlphaFoldDB" id="A0A6I8LL04"/>
<reference evidence="2 3" key="1">
    <citation type="submission" date="2019-09" db="EMBL/GenBank/DDBJ databases">
        <authorList>
            <person name="Leyn A S."/>
        </authorList>
    </citation>
    <scope>NUCLEOTIDE SEQUENCE [LARGE SCALE GENOMIC DNA]</scope>
    <source>
        <strain evidence="2">AA231_1</strain>
    </source>
</reference>
<gene>
    <name evidence="2" type="ORF">AA23TX_02624</name>
</gene>
<proteinExistence type="predicted"/>
<evidence type="ECO:0000256" key="1">
    <source>
        <dbReference type="SAM" id="MobiDB-lite"/>
    </source>
</evidence>
<feature type="region of interest" description="Disordered" evidence="1">
    <location>
        <begin position="42"/>
        <end position="72"/>
    </location>
</feature>
<organism evidence="2 3">
    <name type="scientific">Amycolatopsis camponoti</name>
    <dbReference type="NCBI Taxonomy" id="2606593"/>
    <lineage>
        <taxon>Bacteria</taxon>
        <taxon>Bacillati</taxon>
        <taxon>Actinomycetota</taxon>
        <taxon>Actinomycetes</taxon>
        <taxon>Pseudonocardiales</taxon>
        <taxon>Pseudonocardiaceae</taxon>
        <taxon>Amycolatopsis</taxon>
    </lineage>
</organism>
<name>A0A6I8LL04_9PSEU</name>
<accession>A0A6I8LL04</accession>
<evidence type="ECO:0000313" key="2">
    <source>
        <dbReference type="EMBL" id="VVJ17603.1"/>
    </source>
</evidence>
<evidence type="ECO:0000313" key="3">
    <source>
        <dbReference type="Proteomes" id="UP000399805"/>
    </source>
</evidence>
<dbReference type="Proteomes" id="UP000399805">
    <property type="component" value="Unassembled WGS sequence"/>
</dbReference>
<keyword evidence="3" id="KW-1185">Reference proteome</keyword>